<evidence type="ECO:0000256" key="7">
    <source>
        <dbReference type="SAM" id="Phobius"/>
    </source>
</evidence>
<evidence type="ECO:0000259" key="9">
    <source>
        <dbReference type="Pfam" id="PF16491"/>
    </source>
</evidence>
<feature type="transmembrane region" description="Helical" evidence="7">
    <location>
        <begin position="301"/>
        <end position="321"/>
    </location>
</feature>
<dbReference type="Pfam" id="PF16491">
    <property type="entry name" value="Peptidase_M48_N"/>
    <property type="match status" value="1"/>
</dbReference>
<feature type="domain" description="Peptidase M48" evidence="8">
    <location>
        <begin position="218"/>
        <end position="417"/>
    </location>
</feature>
<evidence type="ECO:0000313" key="11">
    <source>
        <dbReference type="Proteomes" id="UP001500221"/>
    </source>
</evidence>
<reference evidence="11" key="1">
    <citation type="journal article" date="2019" name="Int. J. Syst. Evol. Microbiol.">
        <title>The Global Catalogue of Microorganisms (GCM) 10K type strain sequencing project: providing services to taxonomists for standard genome sequencing and annotation.</title>
        <authorList>
            <consortium name="The Broad Institute Genomics Platform"/>
            <consortium name="The Broad Institute Genome Sequencing Center for Infectious Disease"/>
            <person name="Wu L."/>
            <person name="Ma J."/>
        </authorList>
    </citation>
    <scope>NUCLEOTIDE SEQUENCE [LARGE SCALE GENOMIC DNA]</scope>
    <source>
        <strain evidence="11">JCM 18459</strain>
    </source>
</reference>
<evidence type="ECO:0000256" key="6">
    <source>
        <dbReference type="RuleBase" id="RU003983"/>
    </source>
</evidence>
<feature type="transmembrane region" description="Helical" evidence="7">
    <location>
        <begin position="184"/>
        <end position="206"/>
    </location>
</feature>
<gene>
    <name evidence="10" type="ORF">GCM10023340_30240</name>
</gene>
<feature type="transmembrane region" description="Helical" evidence="7">
    <location>
        <begin position="15"/>
        <end position="37"/>
    </location>
</feature>
<evidence type="ECO:0000256" key="1">
    <source>
        <dbReference type="ARBA" id="ARBA00022670"/>
    </source>
</evidence>
<name>A0ABP9PU05_9ACTN</name>
<evidence type="ECO:0000313" key="10">
    <source>
        <dbReference type="EMBL" id="GAA5151425.1"/>
    </source>
</evidence>
<dbReference type="PANTHER" id="PTHR10120">
    <property type="entry name" value="CAAX PRENYL PROTEASE 1"/>
    <property type="match status" value="1"/>
</dbReference>
<proteinExistence type="inferred from homology"/>
<feature type="transmembrane region" description="Helical" evidence="7">
    <location>
        <begin position="155"/>
        <end position="177"/>
    </location>
</feature>
<feature type="transmembrane region" description="Helical" evidence="7">
    <location>
        <begin position="71"/>
        <end position="89"/>
    </location>
</feature>
<dbReference type="Proteomes" id="UP001500221">
    <property type="component" value="Unassembled WGS sequence"/>
</dbReference>
<organism evidence="10 11">
    <name type="scientific">Nocardioides marinquilinus</name>
    <dbReference type="NCBI Taxonomy" id="1210400"/>
    <lineage>
        <taxon>Bacteria</taxon>
        <taxon>Bacillati</taxon>
        <taxon>Actinomycetota</taxon>
        <taxon>Actinomycetes</taxon>
        <taxon>Propionibacteriales</taxon>
        <taxon>Nocardioidaceae</taxon>
        <taxon>Nocardioides</taxon>
    </lineage>
</organism>
<dbReference type="InterPro" id="IPR001915">
    <property type="entry name" value="Peptidase_M48"/>
</dbReference>
<keyword evidence="5 6" id="KW-0482">Metalloprotease</keyword>
<keyword evidence="2" id="KW-0479">Metal-binding</keyword>
<dbReference type="InterPro" id="IPR032456">
    <property type="entry name" value="Peptidase_M48_N"/>
</dbReference>
<comment type="cofactor">
    <cofactor evidence="6">
        <name>Zn(2+)</name>
        <dbReference type="ChEBI" id="CHEBI:29105"/>
    </cofactor>
    <text evidence="6">Binds 1 zinc ion per subunit.</text>
</comment>
<evidence type="ECO:0000259" key="8">
    <source>
        <dbReference type="Pfam" id="PF01435"/>
    </source>
</evidence>
<feature type="transmembrane region" description="Helical" evidence="7">
    <location>
        <begin position="333"/>
        <end position="352"/>
    </location>
</feature>
<keyword evidence="4 6" id="KW-0862">Zinc</keyword>
<keyword evidence="3 6" id="KW-0378">Hydrolase</keyword>
<feature type="domain" description="CAAX prenyl protease 1 N-terminal" evidence="9">
    <location>
        <begin position="52"/>
        <end position="212"/>
    </location>
</feature>
<dbReference type="EMBL" id="BAABKG010000003">
    <property type="protein sequence ID" value="GAA5151425.1"/>
    <property type="molecule type" value="Genomic_DNA"/>
</dbReference>
<keyword evidence="7" id="KW-0812">Transmembrane</keyword>
<evidence type="ECO:0000256" key="5">
    <source>
        <dbReference type="ARBA" id="ARBA00023049"/>
    </source>
</evidence>
<accession>A0ABP9PU05</accession>
<keyword evidence="7" id="KW-1133">Transmembrane helix</keyword>
<protein>
    <submittedName>
        <fullName evidence="10">M48 family metallopeptidase</fullName>
    </submittedName>
</protein>
<comment type="caution">
    <text evidence="10">The sequence shown here is derived from an EMBL/GenBank/DDBJ whole genome shotgun (WGS) entry which is preliminary data.</text>
</comment>
<dbReference type="Gene3D" id="3.30.2010.10">
    <property type="entry name" value="Metalloproteases ('zincins'), catalytic domain"/>
    <property type="match status" value="1"/>
</dbReference>
<sequence length="422" mass="44188">MPRPERAGARVERRVALVTLAVGLVVLVVLGVLLVPWDAVPGGPVEPVPAHELFTDAQLARAEAYSRWARVWSWSSLGVSLAVACWLGLSARGRRLVGRATSRVPGPWWLQAVAAVVVLTVVGRLLTLPFAVGLQRLRLDRGLTGQAWTAFATDVVLREAVAVVVASIGVVVVIGCARRWCRAWPAVVGTLAAALVVVGSFVYPVAVEPLFNDFEPLPDGPLRAGILELADREGVRVDDVLVADASRRTTTLNAYVSGFGGTRRVVVYDTLVETLDDDEALSVVAHELAHASHGDVVTGTVLGAAGAAAGVGLLALALGWLRRRGAPGPGEPAVVPVVLALVAVATLLAAPAQNAVSRAIETRADVDAVRATGDPDAFVAMQRRLTLRSLADPTPPALAALWFGTHPGVLTRVAVAERVGGR</sequence>
<dbReference type="Pfam" id="PF01435">
    <property type="entry name" value="Peptidase_M48"/>
    <property type="match status" value="1"/>
</dbReference>
<evidence type="ECO:0000256" key="3">
    <source>
        <dbReference type="ARBA" id="ARBA00022801"/>
    </source>
</evidence>
<keyword evidence="11" id="KW-1185">Reference proteome</keyword>
<evidence type="ECO:0000256" key="2">
    <source>
        <dbReference type="ARBA" id="ARBA00022723"/>
    </source>
</evidence>
<evidence type="ECO:0000256" key="4">
    <source>
        <dbReference type="ARBA" id="ARBA00022833"/>
    </source>
</evidence>
<feature type="transmembrane region" description="Helical" evidence="7">
    <location>
        <begin position="109"/>
        <end position="135"/>
    </location>
</feature>
<keyword evidence="1 6" id="KW-0645">Protease</keyword>
<comment type="similarity">
    <text evidence="6">Belongs to the peptidase M48 family.</text>
</comment>
<keyword evidence="7" id="KW-0472">Membrane</keyword>